<dbReference type="PANTHER" id="PTHR46266">
    <property type="entry name" value="TRANSCRIPTION FACTOR TT8"/>
    <property type="match status" value="1"/>
</dbReference>
<dbReference type="PROSITE" id="PS50888">
    <property type="entry name" value="BHLH"/>
    <property type="match status" value="1"/>
</dbReference>
<feature type="coiled-coil region" evidence="3">
    <location>
        <begin position="34"/>
        <end position="61"/>
    </location>
</feature>
<evidence type="ECO:0000256" key="1">
    <source>
        <dbReference type="ARBA" id="ARBA00023015"/>
    </source>
</evidence>
<sequence>MYAERRRRNRQNESFERIRGIVPSALKMDKITLLGETVEYIKSLKQRLKQLEEINMALSSSGQDAGSFKCEDIKVIPSRTHSPTQDMTQATPEDEDTLKIEVVRNDCSQEDTAIDIFTCLRDLELTVTHASVSTNVYRIHATIKVKMPKQSSNDQFAVCSEIEEALRRCLR</sequence>
<keyword evidence="6" id="KW-1185">Reference proteome</keyword>
<dbReference type="EMBL" id="KZ772685">
    <property type="protein sequence ID" value="PTQ45972.1"/>
    <property type="molecule type" value="Genomic_DNA"/>
</dbReference>
<reference evidence="6" key="1">
    <citation type="journal article" date="2017" name="Cell">
        <title>Insights into land plant evolution garnered from the Marchantia polymorpha genome.</title>
        <authorList>
            <person name="Bowman J.L."/>
            <person name="Kohchi T."/>
            <person name="Yamato K.T."/>
            <person name="Jenkins J."/>
            <person name="Shu S."/>
            <person name="Ishizaki K."/>
            <person name="Yamaoka S."/>
            <person name="Nishihama R."/>
            <person name="Nakamura Y."/>
            <person name="Berger F."/>
            <person name="Adam C."/>
            <person name="Aki S.S."/>
            <person name="Althoff F."/>
            <person name="Araki T."/>
            <person name="Arteaga-Vazquez M.A."/>
            <person name="Balasubrmanian S."/>
            <person name="Barry K."/>
            <person name="Bauer D."/>
            <person name="Boehm C.R."/>
            <person name="Briginshaw L."/>
            <person name="Caballero-Perez J."/>
            <person name="Catarino B."/>
            <person name="Chen F."/>
            <person name="Chiyoda S."/>
            <person name="Chovatia M."/>
            <person name="Davies K.M."/>
            <person name="Delmans M."/>
            <person name="Demura T."/>
            <person name="Dierschke T."/>
            <person name="Dolan L."/>
            <person name="Dorantes-Acosta A.E."/>
            <person name="Eklund D.M."/>
            <person name="Florent S.N."/>
            <person name="Flores-Sandoval E."/>
            <person name="Fujiyama A."/>
            <person name="Fukuzawa H."/>
            <person name="Galik B."/>
            <person name="Grimanelli D."/>
            <person name="Grimwood J."/>
            <person name="Grossniklaus U."/>
            <person name="Hamada T."/>
            <person name="Haseloff J."/>
            <person name="Hetherington A.J."/>
            <person name="Higo A."/>
            <person name="Hirakawa Y."/>
            <person name="Hundley H.N."/>
            <person name="Ikeda Y."/>
            <person name="Inoue K."/>
            <person name="Inoue S.I."/>
            <person name="Ishida S."/>
            <person name="Jia Q."/>
            <person name="Kakita M."/>
            <person name="Kanazawa T."/>
            <person name="Kawai Y."/>
            <person name="Kawashima T."/>
            <person name="Kennedy M."/>
            <person name="Kinose K."/>
            <person name="Kinoshita T."/>
            <person name="Kohara Y."/>
            <person name="Koide E."/>
            <person name="Komatsu K."/>
            <person name="Kopischke S."/>
            <person name="Kubo M."/>
            <person name="Kyozuka J."/>
            <person name="Lagercrantz U."/>
            <person name="Lin S.S."/>
            <person name="Lindquist E."/>
            <person name="Lipzen A.M."/>
            <person name="Lu C.W."/>
            <person name="De Luna E."/>
            <person name="Martienssen R.A."/>
            <person name="Minamino N."/>
            <person name="Mizutani M."/>
            <person name="Mizutani M."/>
            <person name="Mochizuki N."/>
            <person name="Monte I."/>
            <person name="Mosher R."/>
            <person name="Nagasaki H."/>
            <person name="Nakagami H."/>
            <person name="Naramoto S."/>
            <person name="Nishitani K."/>
            <person name="Ohtani M."/>
            <person name="Okamoto T."/>
            <person name="Okumura M."/>
            <person name="Phillips J."/>
            <person name="Pollak B."/>
            <person name="Reinders A."/>
            <person name="Rovekamp M."/>
            <person name="Sano R."/>
            <person name="Sawa S."/>
            <person name="Schmid M.W."/>
            <person name="Shirakawa M."/>
            <person name="Solano R."/>
            <person name="Spunde A."/>
            <person name="Suetsugu N."/>
            <person name="Sugano S."/>
            <person name="Sugiyama A."/>
            <person name="Sun R."/>
            <person name="Suzuki Y."/>
            <person name="Takenaka M."/>
            <person name="Takezawa D."/>
            <person name="Tomogane H."/>
            <person name="Tsuzuki M."/>
            <person name="Ueda T."/>
            <person name="Umeda M."/>
            <person name="Ward J.M."/>
            <person name="Watanabe Y."/>
            <person name="Yazaki K."/>
            <person name="Yokoyama R."/>
            <person name="Yoshitake Y."/>
            <person name="Yotsui I."/>
            <person name="Zachgo S."/>
            <person name="Schmutz J."/>
        </authorList>
    </citation>
    <scope>NUCLEOTIDE SEQUENCE [LARGE SCALE GENOMIC DNA]</scope>
    <source>
        <strain evidence="6">Tak-1</strain>
    </source>
</reference>
<dbReference type="InterPro" id="IPR045239">
    <property type="entry name" value="bHLH95_bHLH"/>
</dbReference>
<dbReference type="PANTHER" id="PTHR46266:SF4">
    <property type="entry name" value="TRANSCRIPTION FACTOR TT8"/>
    <property type="match status" value="1"/>
</dbReference>
<keyword evidence="1" id="KW-0805">Transcription regulation</keyword>
<evidence type="ECO:0000256" key="2">
    <source>
        <dbReference type="ARBA" id="ARBA00023163"/>
    </source>
</evidence>
<dbReference type="GO" id="GO:0046983">
    <property type="term" value="F:protein dimerization activity"/>
    <property type="evidence" value="ECO:0007669"/>
    <property type="project" value="InterPro"/>
</dbReference>
<dbReference type="OrthoDB" id="690068at2759"/>
<dbReference type="Gene3D" id="4.10.280.10">
    <property type="entry name" value="Helix-loop-helix DNA-binding domain"/>
    <property type="match status" value="1"/>
</dbReference>
<name>A0A2R6XIR6_MARPO</name>
<proteinExistence type="predicted"/>
<dbReference type="CDD" id="cd11393">
    <property type="entry name" value="bHLH_AtbHLH_like"/>
    <property type="match status" value="1"/>
</dbReference>
<evidence type="ECO:0000259" key="4">
    <source>
        <dbReference type="PROSITE" id="PS50888"/>
    </source>
</evidence>
<accession>A0A2R6XIR6</accession>
<organism evidence="5 6">
    <name type="scientific">Marchantia polymorpha</name>
    <name type="common">Common liverwort</name>
    <name type="synonym">Marchantia aquatica</name>
    <dbReference type="NCBI Taxonomy" id="3197"/>
    <lineage>
        <taxon>Eukaryota</taxon>
        <taxon>Viridiplantae</taxon>
        <taxon>Streptophyta</taxon>
        <taxon>Embryophyta</taxon>
        <taxon>Marchantiophyta</taxon>
        <taxon>Marchantiopsida</taxon>
        <taxon>Marchantiidae</taxon>
        <taxon>Marchantiales</taxon>
        <taxon>Marchantiaceae</taxon>
        <taxon>Marchantia</taxon>
    </lineage>
</organism>
<dbReference type="Pfam" id="PF00010">
    <property type="entry name" value="HLH"/>
    <property type="match status" value="1"/>
</dbReference>
<keyword evidence="3" id="KW-0175">Coiled coil</keyword>
<protein>
    <recommendedName>
        <fullName evidence="4">BHLH domain-containing protein</fullName>
    </recommendedName>
</protein>
<evidence type="ECO:0000313" key="6">
    <source>
        <dbReference type="Proteomes" id="UP000244005"/>
    </source>
</evidence>
<dbReference type="SUPFAM" id="SSF47459">
    <property type="entry name" value="HLH, helix-loop-helix DNA-binding domain"/>
    <property type="match status" value="1"/>
</dbReference>
<keyword evidence="2" id="KW-0804">Transcription</keyword>
<evidence type="ECO:0000256" key="3">
    <source>
        <dbReference type="SAM" id="Coils"/>
    </source>
</evidence>
<dbReference type="InterPro" id="IPR011598">
    <property type="entry name" value="bHLH_dom"/>
</dbReference>
<dbReference type="SMART" id="SM00353">
    <property type="entry name" value="HLH"/>
    <property type="match status" value="1"/>
</dbReference>
<dbReference type="InterPro" id="IPR036638">
    <property type="entry name" value="HLH_DNA-bd_sf"/>
</dbReference>
<evidence type="ECO:0000313" key="5">
    <source>
        <dbReference type="EMBL" id="PTQ45972.1"/>
    </source>
</evidence>
<dbReference type="AlphaFoldDB" id="A0A2R6XIR6"/>
<feature type="domain" description="BHLH" evidence="4">
    <location>
        <begin position="1"/>
        <end position="44"/>
    </location>
</feature>
<dbReference type="Proteomes" id="UP000244005">
    <property type="component" value="Unassembled WGS sequence"/>
</dbReference>
<dbReference type="Gramene" id="Mp8g06230.1">
    <property type="protein sequence ID" value="Mp8g06230.1.cds"/>
    <property type="gene ID" value="Mp8g06230"/>
</dbReference>
<gene>
    <name evidence="5" type="ORF">MARPO_0013s0167</name>
</gene>